<comment type="caution">
    <text evidence="1">The sequence shown here is derived from an EMBL/GenBank/DDBJ whole genome shotgun (WGS) entry which is preliminary data.</text>
</comment>
<protein>
    <recommendedName>
        <fullName evidence="3">RRM domain-containing protein</fullName>
    </recommendedName>
</protein>
<evidence type="ECO:0000313" key="2">
    <source>
        <dbReference type="Proteomes" id="UP001372338"/>
    </source>
</evidence>
<sequence length="211" mass="24401">MGWGQVGDGRRVRHGLTYFYFTHFTIFVTQEELYKTFSRWGDVVDMFISQQECIRVIVWIREILEAEEIMEIAEQNEDAFDMRQKAIAKQKDDTGRGVLTHAMSFGALFLYTRRGSAGMEVALCGSIMWTMCNWLPIHAWRPKVMSRVVLGAREFISQDSSTAFQSQFDYAQVKEMLHDREVHDNVITTTKKNEVLCEEDELGSDSSPSKF</sequence>
<proteinExistence type="predicted"/>
<organism evidence="1 2">
    <name type="scientific">Crotalaria pallida</name>
    <name type="common">Smooth rattlebox</name>
    <name type="synonym">Crotalaria striata</name>
    <dbReference type="NCBI Taxonomy" id="3830"/>
    <lineage>
        <taxon>Eukaryota</taxon>
        <taxon>Viridiplantae</taxon>
        <taxon>Streptophyta</taxon>
        <taxon>Embryophyta</taxon>
        <taxon>Tracheophyta</taxon>
        <taxon>Spermatophyta</taxon>
        <taxon>Magnoliopsida</taxon>
        <taxon>eudicotyledons</taxon>
        <taxon>Gunneridae</taxon>
        <taxon>Pentapetalae</taxon>
        <taxon>rosids</taxon>
        <taxon>fabids</taxon>
        <taxon>Fabales</taxon>
        <taxon>Fabaceae</taxon>
        <taxon>Papilionoideae</taxon>
        <taxon>50 kb inversion clade</taxon>
        <taxon>genistoids sensu lato</taxon>
        <taxon>core genistoids</taxon>
        <taxon>Crotalarieae</taxon>
        <taxon>Crotalaria</taxon>
    </lineage>
</organism>
<reference evidence="1 2" key="1">
    <citation type="submission" date="2024-01" db="EMBL/GenBank/DDBJ databases">
        <title>The genomes of 5 underutilized Papilionoideae crops provide insights into root nodulation and disease resistanc.</title>
        <authorList>
            <person name="Yuan L."/>
        </authorList>
    </citation>
    <scope>NUCLEOTIDE SEQUENCE [LARGE SCALE GENOMIC DNA]</scope>
    <source>
        <strain evidence="1">ZHUSHIDOU_FW_LH</strain>
        <tissue evidence="1">Leaf</tissue>
    </source>
</reference>
<evidence type="ECO:0008006" key="3">
    <source>
        <dbReference type="Google" id="ProtNLM"/>
    </source>
</evidence>
<keyword evidence="2" id="KW-1185">Reference proteome</keyword>
<evidence type="ECO:0000313" key="1">
    <source>
        <dbReference type="EMBL" id="KAK7282394.1"/>
    </source>
</evidence>
<gene>
    <name evidence="1" type="ORF">RIF29_11116</name>
</gene>
<dbReference type="Proteomes" id="UP001372338">
    <property type="component" value="Unassembled WGS sequence"/>
</dbReference>
<accession>A0AAN9FWR3</accession>
<dbReference type="EMBL" id="JAYWIO010000002">
    <property type="protein sequence ID" value="KAK7282394.1"/>
    <property type="molecule type" value="Genomic_DNA"/>
</dbReference>
<name>A0AAN9FWR3_CROPI</name>
<dbReference type="AlphaFoldDB" id="A0AAN9FWR3"/>